<reference evidence="2" key="1">
    <citation type="journal article" date="2020" name="Fungal Divers.">
        <title>Resolving the Mortierellaceae phylogeny through synthesis of multi-gene phylogenetics and phylogenomics.</title>
        <authorList>
            <person name="Vandepol N."/>
            <person name="Liber J."/>
            <person name="Desiro A."/>
            <person name="Na H."/>
            <person name="Kennedy M."/>
            <person name="Barry K."/>
            <person name="Grigoriev I.V."/>
            <person name="Miller A.N."/>
            <person name="O'Donnell K."/>
            <person name="Stajich J.E."/>
            <person name="Bonito G."/>
        </authorList>
    </citation>
    <scope>NUCLEOTIDE SEQUENCE</scope>
    <source>
        <strain evidence="2">KOD1015</strain>
    </source>
</reference>
<feature type="compositionally biased region" description="Acidic residues" evidence="1">
    <location>
        <begin position="22"/>
        <end position="32"/>
    </location>
</feature>
<feature type="compositionally biased region" description="Polar residues" evidence="1">
    <location>
        <begin position="1"/>
        <end position="13"/>
    </location>
</feature>
<feature type="non-terminal residue" evidence="2">
    <location>
        <position position="81"/>
    </location>
</feature>
<dbReference type="EMBL" id="JAABOA010008245">
    <property type="protein sequence ID" value="KAF9536052.1"/>
    <property type="molecule type" value="Genomic_DNA"/>
</dbReference>
<accession>A0A9P6JWV4</accession>
<protein>
    <submittedName>
        <fullName evidence="2">Uncharacterized protein</fullName>
    </submittedName>
</protein>
<comment type="caution">
    <text evidence="2">The sequence shown here is derived from an EMBL/GenBank/DDBJ whole genome shotgun (WGS) entry which is preliminary data.</text>
</comment>
<feature type="region of interest" description="Disordered" evidence="1">
    <location>
        <begin position="1"/>
        <end position="55"/>
    </location>
</feature>
<sequence>MNSKGLKSNQAIEGSNKGLETADLEGIDFSDWDDTKVEGEPAKVPSVESNDGISAEALWRSIEEEMDDRDDGELEEEVEKD</sequence>
<evidence type="ECO:0000256" key="1">
    <source>
        <dbReference type="SAM" id="MobiDB-lite"/>
    </source>
</evidence>
<proteinExistence type="predicted"/>
<feature type="region of interest" description="Disordered" evidence="1">
    <location>
        <begin position="62"/>
        <end position="81"/>
    </location>
</feature>
<gene>
    <name evidence="2" type="ORF">BGW38_010329</name>
</gene>
<organism evidence="2 3">
    <name type="scientific">Lunasporangiospora selenospora</name>
    <dbReference type="NCBI Taxonomy" id="979761"/>
    <lineage>
        <taxon>Eukaryota</taxon>
        <taxon>Fungi</taxon>
        <taxon>Fungi incertae sedis</taxon>
        <taxon>Mucoromycota</taxon>
        <taxon>Mortierellomycotina</taxon>
        <taxon>Mortierellomycetes</taxon>
        <taxon>Mortierellales</taxon>
        <taxon>Mortierellaceae</taxon>
        <taxon>Lunasporangiospora</taxon>
    </lineage>
</organism>
<dbReference type="Proteomes" id="UP000780801">
    <property type="component" value="Unassembled WGS sequence"/>
</dbReference>
<dbReference type="AlphaFoldDB" id="A0A9P6JWV4"/>
<evidence type="ECO:0000313" key="2">
    <source>
        <dbReference type="EMBL" id="KAF9536052.1"/>
    </source>
</evidence>
<evidence type="ECO:0000313" key="3">
    <source>
        <dbReference type="Proteomes" id="UP000780801"/>
    </source>
</evidence>
<keyword evidence="3" id="KW-1185">Reference proteome</keyword>
<name>A0A9P6JWV4_9FUNG</name>
<feature type="compositionally biased region" description="Acidic residues" evidence="1">
    <location>
        <begin position="64"/>
        <end position="81"/>
    </location>
</feature>